<evidence type="ECO:0000313" key="5">
    <source>
        <dbReference type="EMBL" id="SPC19435.1"/>
    </source>
</evidence>
<dbReference type="Pfam" id="PF00196">
    <property type="entry name" value="GerE"/>
    <property type="match status" value="1"/>
</dbReference>
<evidence type="ECO:0000259" key="4">
    <source>
        <dbReference type="PROSITE" id="PS50043"/>
    </source>
</evidence>
<dbReference type="AlphaFoldDB" id="A0A976BHA8"/>
<protein>
    <recommendedName>
        <fullName evidence="4">HTH luxR-type domain-containing protein</fullName>
    </recommendedName>
</protein>
<dbReference type="GeneID" id="303493935"/>
<dbReference type="InterPro" id="IPR027417">
    <property type="entry name" value="P-loop_NTPase"/>
</dbReference>
<dbReference type="CDD" id="cd06170">
    <property type="entry name" value="LuxR_C_like"/>
    <property type="match status" value="1"/>
</dbReference>
<feature type="domain" description="HTH luxR-type" evidence="4">
    <location>
        <begin position="848"/>
        <end position="913"/>
    </location>
</feature>
<sequence length="916" mass="98155">MQPPALHATSRAEPPRPAVLASKLAPPVAHAAMLHRPHLVAQMAEARAARVIVLRAAAGFGKTTLMQQYAAHCVAQHHAVAWLRLDAGDNDLERLLAHLEAGLAPLRGKRGASAETGGSGPRLAHALLERVASASQPFAIVLDDLETLHGAPALDFLQQLIAALPQCGTLVAGSRATPEIGLGRLRARGQLLEITPAALRFSLQETTELLRGRCGLPLRDPDIDTLHRGTEGWATAIYLAALSLQQRSDHAAFVASFSGTHLELGEFLAEDILARQSDACRAFLLDTSVLGQLSAPLCDALTGRGDARQMLDHLERANLLLFPLDAERNWYRYHRLFASFLQHRLAAQAPGRAPQLHLAAARWYLANGYPVPAVDHLLQAGHHDEALAAIASESGTLLATGRVRLLLRWFDQVAPAALAQQPALALTRAWALLLNRRHGEAMAAVEPFLAQAADADTGLAVEAQTLHCVVLAMADRVHACRDAATPHLHRLAPDDSFQYCILANSLAYALLCTHRYDEARSVLSRAMQRAPRPLPMRGITDSLEGVIDLVQGRLGNALARFRAASGGSWGDWSAPPGEVTGGKPSSDICWAQALYEHDAVDQAARLLADALPYSKGNGPPDALIACHVLSARVALLRGDRGQWLQRLAELEQLGQQADAARALCSAWLERARVATLEGRLEAAAQAVRAAQLYGAWEAGDAAGHANDIERPSVARCRLAIAQGEFAQALDLVEPAIDTAIAHQRYWRLIRLRLLRAAALDGLGQRDAALQDVTDALRLASHEGFVRSFLDEGQHVSALLRHWAAAHLQQAAALGVAAPFVTGVLARLQQAPVAGTQANAPGAEPAAASAGSADPLTARELEVLHMLSAGYRNRVIAQKLFVSELTVKSHLRRIHAKLGAQSRTEAVALARARGLIA</sequence>
<evidence type="ECO:0000256" key="2">
    <source>
        <dbReference type="ARBA" id="ARBA00023125"/>
    </source>
</evidence>
<dbReference type="Gene3D" id="1.10.10.10">
    <property type="entry name" value="Winged helix-like DNA-binding domain superfamily/Winged helix DNA-binding domain"/>
    <property type="match status" value="1"/>
</dbReference>
<keyword evidence="3" id="KW-0804">Transcription</keyword>
<dbReference type="InterPro" id="IPR059106">
    <property type="entry name" value="WHD_MalT"/>
</dbReference>
<dbReference type="PANTHER" id="PTHR44688">
    <property type="entry name" value="DNA-BINDING TRANSCRIPTIONAL ACTIVATOR DEVR_DOSR"/>
    <property type="match status" value="1"/>
</dbReference>
<dbReference type="EMBL" id="OGUS01000136">
    <property type="protein sequence ID" value="SPC19435.1"/>
    <property type="molecule type" value="Genomic_DNA"/>
</dbReference>
<reference evidence="5 6" key="1">
    <citation type="submission" date="2018-01" db="EMBL/GenBank/DDBJ databases">
        <authorList>
            <person name="Clerissi C."/>
        </authorList>
    </citation>
    <scope>NUCLEOTIDE SEQUENCE [LARGE SCALE GENOMIC DNA]</scope>
    <source>
        <strain evidence="5">Cupriavidus oxalaticus LMG 2235</strain>
        <plasmid evidence="6">co2235_mp</plasmid>
    </source>
</reference>
<dbReference type="GO" id="GO:0006355">
    <property type="term" value="P:regulation of DNA-templated transcription"/>
    <property type="evidence" value="ECO:0007669"/>
    <property type="project" value="InterPro"/>
</dbReference>
<name>A0A976BHA8_9BURK</name>
<dbReference type="PANTHER" id="PTHR44688:SF16">
    <property type="entry name" value="DNA-BINDING TRANSCRIPTIONAL ACTIVATOR DEVR_DOSR"/>
    <property type="match status" value="1"/>
</dbReference>
<dbReference type="RefSeq" id="WP_063241884.1">
    <property type="nucleotide sequence ID" value="NZ_CP069809.1"/>
</dbReference>
<accession>A0A976BHA8</accession>
<dbReference type="InterPro" id="IPR036388">
    <property type="entry name" value="WH-like_DNA-bd_sf"/>
</dbReference>
<keyword evidence="1" id="KW-0805">Transcription regulation</keyword>
<comment type="caution">
    <text evidence="5">The sequence shown here is derived from an EMBL/GenBank/DDBJ whole genome shotgun (WGS) entry which is preliminary data.</text>
</comment>
<keyword evidence="2" id="KW-0238">DNA-binding</keyword>
<dbReference type="SMART" id="SM00421">
    <property type="entry name" value="HTH_LUXR"/>
    <property type="match status" value="1"/>
</dbReference>
<dbReference type="PRINTS" id="PR00038">
    <property type="entry name" value="HTHLUXR"/>
</dbReference>
<gene>
    <name evidence="5" type="ORF">CO2235_MP130170</name>
</gene>
<geneLocation type="plasmid" evidence="6">
    <name>co2235_mp</name>
</geneLocation>
<dbReference type="InterPro" id="IPR016032">
    <property type="entry name" value="Sig_transdc_resp-reg_C-effctor"/>
</dbReference>
<dbReference type="Gene3D" id="3.40.50.300">
    <property type="entry name" value="P-loop containing nucleotide triphosphate hydrolases"/>
    <property type="match status" value="1"/>
</dbReference>
<dbReference type="PROSITE" id="PS00622">
    <property type="entry name" value="HTH_LUXR_1"/>
    <property type="match status" value="1"/>
</dbReference>
<dbReference type="PROSITE" id="PS50043">
    <property type="entry name" value="HTH_LUXR_2"/>
    <property type="match status" value="1"/>
</dbReference>
<dbReference type="SUPFAM" id="SSF46894">
    <property type="entry name" value="C-terminal effector domain of the bipartite response regulators"/>
    <property type="match status" value="1"/>
</dbReference>
<dbReference type="SUPFAM" id="SSF48452">
    <property type="entry name" value="TPR-like"/>
    <property type="match status" value="1"/>
</dbReference>
<dbReference type="Pfam" id="PF25873">
    <property type="entry name" value="WHD_MalT"/>
    <property type="match status" value="1"/>
</dbReference>
<evidence type="ECO:0000256" key="3">
    <source>
        <dbReference type="ARBA" id="ARBA00023163"/>
    </source>
</evidence>
<dbReference type="Gene3D" id="1.25.40.10">
    <property type="entry name" value="Tetratricopeptide repeat domain"/>
    <property type="match status" value="1"/>
</dbReference>
<dbReference type="Proteomes" id="UP000256862">
    <property type="component" value="Plasmid CO2235_mp"/>
</dbReference>
<dbReference type="SUPFAM" id="SSF52540">
    <property type="entry name" value="P-loop containing nucleoside triphosphate hydrolases"/>
    <property type="match status" value="1"/>
</dbReference>
<dbReference type="InterPro" id="IPR041617">
    <property type="entry name" value="TPR_MalT"/>
</dbReference>
<dbReference type="Pfam" id="PF17874">
    <property type="entry name" value="TPR_MalT"/>
    <property type="match status" value="1"/>
</dbReference>
<dbReference type="InterPro" id="IPR011990">
    <property type="entry name" value="TPR-like_helical_dom_sf"/>
</dbReference>
<evidence type="ECO:0000256" key="1">
    <source>
        <dbReference type="ARBA" id="ARBA00023015"/>
    </source>
</evidence>
<dbReference type="InterPro" id="IPR000792">
    <property type="entry name" value="Tscrpt_reg_LuxR_C"/>
</dbReference>
<proteinExistence type="predicted"/>
<organism evidence="5 6">
    <name type="scientific">Cupriavidus oxalaticus</name>
    <dbReference type="NCBI Taxonomy" id="96344"/>
    <lineage>
        <taxon>Bacteria</taxon>
        <taxon>Pseudomonadati</taxon>
        <taxon>Pseudomonadota</taxon>
        <taxon>Betaproteobacteria</taxon>
        <taxon>Burkholderiales</taxon>
        <taxon>Burkholderiaceae</taxon>
        <taxon>Cupriavidus</taxon>
    </lineage>
</organism>
<evidence type="ECO:0000313" key="6">
    <source>
        <dbReference type="Proteomes" id="UP000256862"/>
    </source>
</evidence>
<dbReference type="GO" id="GO:0003677">
    <property type="term" value="F:DNA binding"/>
    <property type="evidence" value="ECO:0007669"/>
    <property type="project" value="UniProtKB-KW"/>
</dbReference>